<dbReference type="InterPro" id="IPR003599">
    <property type="entry name" value="Ig_sub"/>
</dbReference>
<dbReference type="AlphaFoldDB" id="A0A8B8C1D9"/>
<dbReference type="PANTHER" id="PTHR37456">
    <property type="entry name" value="SI:CH211-266K2.1"/>
    <property type="match status" value="1"/>
</dbReference>
<feature type="domain" description="Ig-like" evidence="3">
    <location>
        <begin position="478"/>
        <end position="564"/>
    </location>
</feature>
<dbReference type="CDD" id="cd00096">
    <property type="entry name" value="Ig"/>
    <property type="match status" value="1"/>
</dbReference>
<dbReference type="InterPro" id="IPR008160">
    <property type="entry name" value="Collagen"/>
</dbReference>
<reference evidence="5" key="1">
    <citation type="submission" date="2025-08" db="UniProtKB">
        <authorList>
            <consortium name="RefSeq"/>
        </authorList>
    </citation>
    <scope>IDENTIFICATION</scope>
    <source>
        <tissue evidence="5">Whole sample</tissue>
    </source>
</reference>
<dbReference type="InterPro" id="IPR013783">
    <property type="entry name" value="Ig-like_fold"/>
</dbReference>
<dbReference type="KEGG" id="cvn:111115137"/>
<proteinExistence type="predicted"/>
<dbReference type="SMART" id="SM00408">
    <property type="entry name" value="IGc2"/>
    <property type="match status" value="2"/>
</dbReference>
<dbReference type="RefSeq" id="XP_022309473.1">
    <property type="nucleotide sequence ID" value="XM_022453765.1"/>
</dbReference>
<sequence>MPKEENTQRRQNCGCIYVASTLVTGFVLASLVAVNFYQIWTLKQDIEVLKLQCNVVTNADNEADLSENTLRTKRQVVGDLPSFIRNITNEQLKLQCTSNTTVCLQGNKGEPGVQGLPGLRGDTGSKGEPGLAGLPGIPGVDGQNGSKGDIGPMGPAGVKGDMGLPGVKGEPGVKGDMGAEGLQGLQGIKGEVGLNGQDGLNGTQGLPGLQGPIGPQGYKGEAGTNGLPGLPGNNGATGLPGQKGEPGSKGEDGPFGPTGSKGEPGVSGPQGLKGDVGPQGLPGQTGVKGEQGQMGLPGTPGNAGLDGLPGSQGSKGDVGPQGPKGNAGDPGPFGPAGVKGSAGVPGMPGPKGERGDRGDTGLMGPPGVQGQKGAMGPQGFTGPMGPKGLPGPSGLPGPIGYPGIMGMKGETGLQGMPGQKGEMGLRGYNGLPGPVGATGSSGPQGQKGERGQQGYFGQKGEKGDTGVGSDCCTQLAKPSIQGSSSTIYHVTAKENNTVILPCKVNGYPPPSVTWSKNNGVAVTSVNKGVLTVNGLLLVDVHVLDTGNYTCKAESILGVQEKVVELIVKDGKAQIQPVQEYVGAKVGQIVQNLCRVTEADRYNLQYSKVTGSFPIHNINSDGSVQFVMTGERESGEYECEAVTDTGSAVASFYVYKEMGQLTCDTTFAECAVLDKSYCGGSCPSGCADLNENYHAHRFALNLPVCRAALNSGELTSSGGHVVWKNEHANGGEASEFVQATRNINAPNPILG</sequence>
<dbReference type="SUPFAM" id="SSF48726">
    <property type="entry name" value="Immunoglobulin"/>
    <property type="match status" value="1"/>
</dbReference>
<dbReference type="PANTHER" id="PTHR37456:SF5">
    <property type="entry name" value="COLLAGEN TYPE XIII ALPHA 1 CHAIN"/>
    <property type="match status" value="1"/>
</dbReference>
<dbReference type="Gene3D" id="2.60.40.10">
    <property type="entry name" value="Immunoglobulins"/>
    <property type="match status" value="1"/>
</dbReference>
<keyword evidence="4" id="KW-1185">Reference proteome</keyword>
<evidence type="ECO:0000313" key="4">
    <source>
        <dbReference type="Proteomes" id="UP000694844"/>
    </source>
</evidence>
<keyword evidence="2" id="KW-0472">Membrane</keyword>
<keyword evidence="2" id="KW-0812">Transmembrane</keyword>
<dbReference type="PROSITE" id="PS50835">
    <property type="entry name" value="IG_LIKE"/>
    <property type="match status" value="1"/>
</dbReference>
<evidence type="ECO:0000256" key="2">
    <source>
        <dbReference type="SAM" id="Phobius"/>
    </source>
</evidence>
<dbReference type="InterPro" id="IPR007110">
    <property type="entry name" value="Ig-like_dom"/>
</dbReference>
<dbReference type="InterPro" id="IPR050938">
    <property type="entry name" value="Collagen_Structural_Proteins"/>
</dbReference>
<evidence type="ECO:0000313" key="5">
    <source>
        <dbReference type="RefSeq" id="XP_022309473.1"/>
    </source>
</evidence>
<accession>A0A8B8C1D9</accession>
<feature type="region of interest" description="Disordered" evidence="1">
    <location>
        <begin position="430"/>
        <end position="463"/>
    </location>
</feature>
<dbReference type="GeneID" id="111115137"/>
<dbReference type="InterPro" id="IPR013098">
    <property type="entry name" value="Ig_I-set"/>
</dbReference>
<gene>
    <name evidence="5" type="primary">LOC111115137</name>
</gene>
<feature type="compositionally biased region" description="Low complexity" evidence="1">
    <location>
        <begin position="200"/>
        <end position="240"/>
    </location>
</feature>
<dbReference type="InterPro" id="IPR036179">
    <property type="entry name" value="Ig-like_dom_sf"/>
</dbReference>
<protein>
    <submittedName>
        <fullName evidence="5">Collagen alpha-1(XI) chain-like</fullName>
    </submittedName>
</protein>
<dbReference type="Proteomes" id="UP000694844">
    <property type="component" value="Chromosome 9"/>
</dbReference>
<dbReference type="SMART" id="SM00409">
    <property type="entry name" value="IG"/>
    <property type="match status" value="1"/>
</dbReference>
<keyword evidence="2" id="KW-1133">Transmembrane helix</keyword>
<feature type="region of interest" description="Disordered" evidence="1">
    <location>
        <begin position="193"/>
        <end position="395"/>
    </location>
</feature>
<feature type="transmembrane region" description="Helical" evidence="2">
    <location>
        <begin position="12"/>
        <end position="37"/>
    </location>
</feature>
<organism evidence="4 5">
    <name type="scientific">Crassostrea virginica</name>
    <name type="common">Eastern oyster</name>
    <dbReference type="NCBI Taxonomy" id="6565"/>
    <lineage>
        <taxon>Eukaryota</taxon>
        <taxon>Metazoa</taxon>
        <taxon>Spiralia</taxon>
        <taxon>Lophotrochozoa</taxon>
        <taxon>Mollusca</taxon>
        <taxon>Bivalvia</taxon>
        <taxon>Autobranchia</taxon>
        <taxon>Pteriomorphia</taxon>
        <taxon>Ostreida</taxon>
        <taxon>Ostreoidea</taxon>
        <taxon>Ostreidae</taxon>
        <taxon>Crassostrea</taxon>
    </lineage>
</organism>
<evidence type="ECO:0000256" key="1">
    <source>
        <dbReference type="SAM" id="MobiDB-lite"/>
    </source>
</evidence>
<dbReference type="Pfam" id="PF07679">
    <property type="entry name" value="I-set"/>
    <property type="match status" value="1"/>
</dbReference>
<dbReference type="InterPro" id="IPR003598">
    <property type="entry name" value="Ig_sub2"/>
</dbReference>
<dbReference type="OrthoDB" id="10037288at2759"/>
<name>A0A8B8C1D9_CRAVI</name>
<dbReference type="Pfam" id="PF01391">
    <property type="entry name" value="Collagen"/>
    <property type="match status" value="3"/>
</dbReference>
<evidence type="ECO:0000259" key="3">
    <source>
        <dbReference type="PROSITE" id="PS50835"/>
    </source>
</evidence>
<feature type="compositionally biased region" description="Low complexity" evidence="1">
    <location>
        <begin position="383"/>
        <end position="395"/>
    </location>
</feature>